<feature type="region of interest" description="Disordered" evidence="8">
    <location>
        <begin position="214"/>
        <end position="234"/>
    </location>
</feature>
<evidence type="ECO:0000256" key="2">
    <source>
        <dbReference type="ARBA" id="ARBA00005249"/>
    </source>
</evidence>
<gene>
    <name evidence="9" type="primary">SMKI06G2220</name>
    <name evidence="9" type="ORF">SMKI_06G2220</name>
</gene>
<evidence type="ECO:0000313" key="10">
    <source>
        <dbReference type="Proteomes" id="UP001161438"/>
    </source>
</evidence>
<comment type="subcellular location">
    <subcellularLocation>
        <location evidence="1 7">Nucleus</location>
    </subcellularLocation>
</comment>
<feature type="compositionally biased region" description="Low complexity" evidence="8">
    <location>
        <begin position="225"/>
        <end position="234"/>
    </location>
</feature>
<feature type="compositionally biased region" description="Acidic residues" evidence="8">
    <location>
        <begin position="448"/>
        <end position="460"/>
    </location>
</feature>
<feature type="compositionally biased region" description="Acidic residues" evidence="8">
    <location>
        <begin position="466"/>
        <end position="475"/>
    </location>
</feature>
<proteinExistence type="inferred from homology"/>
<evidence type="ECO:0000256" key="8">
    <source>
        <dbReference type="SAM" id="MobiDB-lite"/>
    </source>
</evidence>
<keyword evidence="6 7" id="KW-0539">Nucleus</keyword>
<evidence type="ECO:0000256" key="7">
    <source>
        <dbReference type="RuleBase" id="RU366044"/>
    </source>
</evidence>
<dbReference type="SUPFAM" id="SSF50916">
    <property type="entry name" value="Rap30/74 interaction domains"/>
    <property type="match status" value="2"/>
</dbReference>
<evidence type="ECO:0000256" key="1">
    <source>
        <dbReference type="ARBA" id="ARBA00004123"/>
    </source>
</evidence>
<dbReference type="GeneID" id="80918083"/>
<feature type="compositionally biased region" description="Low complexity" evidence="8">
    <location>
        <begin position="33"/>
        <end position="47"/>
    </location>
</feature>
<feature type="region of interest" description="Disordered" evidence="8">
    <location>
        <begin position="441"/>
        <end position="460"/>
    </location>
</feature>
<dbReference type="InterPro" id="IPR008851">
    <property type="entry name" value="TFIIF-alpha"/>
</dbReference>
<feature type="compositionally biased region" description="Basic residues" evidence="8">
    <location>
        <begin position="579"/>
        <end position="590"/>
    </location>
</feature>
<sequence length="734" mass="82262">MSRRNPPGSRNGGGPTNASPFIKRDRMRRNFLRMRMGQNSSNSSSSSVLNENGSRGSLVKKDDPEYAEERERMLLQIGVEADAGRSNVKVKDEDPNEYNEFPLRAIPKEDLENMRTHLLKFQSKKKINPVTDFHLPVRLHRKDTRNLQFQLTRAEIVQRQREISEYKKKAEQERSTPIPGGMNKPGTVPLNNTARDGSQTPVIDSAIKDNATNGVNSMTATATGSSVPPASPNPASAVENNAVVIGSSGVSGTVATDPANGKLLVTKLEDAGPAEDPTKVGMVKYDGKEVANEPEFEEGTMDPLADVAPDGGGRAKRGNMRRKTRQLKVLDENAKKLRFEEFYPWVMEDFDGYNTWVGSYEAGNSDSYVLLSVEDDGSFTMIPADKVYKFTARNKYATLTIDEAEKRMDKKSGEVPRWLMKHLDNIGTTTTRYDRTRRKLKAVADQQAMDEDDRDDNSEVELDYDEEFADDEEAPIIDGNEQENKESEQRIKKEMLQANAMGLRDEEAPSGNEEDELFGEKKIDEDGEKIKKALQKTELAALYSSDEDEINPYLSESDIENKENEPSVKKEEDIDSLSKSKKSSPKKQQKKTANAHVHKEPNLRVKSIKDCVIILKGDKKVLKSFPEGEWNPHAAKIKDISGNESNAVSAPIKKEKPLESIVVQEKETPAPLITEQDIIDAIGDGKVNVKEFGKSIRRRYPGAENKKLMFAIVKKLCRKVDNEHMELKKEQVNL</sequence>
<dbReference type="GO" id="GO:0003677">
    <property type="term" value="F:DNA binding"/>
    <property type="evidence" value="ECO:0007669"/>
    <property type="project" value="UniProtKB-KW"/>
</dbReference>
<evidence type="ECO:0000256" key="3">
    <source>
        <dbReference type="ARBA" id="ARBA00023015"/>
    </source>
</evidence>
<keyword evidence="10" id="KW-1185">Reference proteome</keyword>
<feature type="region of interest" description="Disordered" evidence="8">
    <location>
        <begin position="166"/>
        <end position="187"/>
    </location>
</feature>
<dbReference type="Pfam" id="PF05793">
    <property type="entry name" value="TFIIF_alpha"/>
    <property type="match status" value="1"/>
</dbReference>
<dbReference type="GO" id="GO:0005674">
    <property type="term" value="C:transcription factor TFIIF complex"/>
    <property type="evidence" value="ECO:0007669"/>
    <property type="project" value="TreeGrafter"/>
</dbReference>
<comment type="function">
    <text evidence="7">TFIIF is a general transcription initiation factor that binds to RNA polymerase II and helps to recruit it to the initiation complex in collaboration with TFIIB. It promotes transcription elongation.</text>
</comment>
<evidence type="ECO:0000256" key="5">
    <source>
        <dbReference type="ARBA" id="ARBA00023163"/>
    </source>
</evidence>
<feature type="compositionally biased region" description="Polar residues" evidence="8">
    <location>
        <begin position="214"/>
        <end position="224"/>
    </location>
</feature>
<reference evidence="9" key="1">
    <citation type="submission" date="2022-10" db="EMBL/GenBank/DDBJ databases">
        <authorList>
            <person name="Byrne P K."/>
        </authorList>
    </citation>
    <scope>NUCLEOTIDE SEQUENCE</scope>
    <source>
        <strain evidence="9">IFO1815</strain>
    </source>
</reference>
<feature type="region of interest" description="Disordered" evidence="8">
    <location>
        <begin position="540"/>
        <end position="601"/>
    </location>
</feature>
<name>A0AA35J0E9_SACMI</name>
<dbReference type="PANTHER" id="PTHR13011:SF0">
    <property type="entry name" value="GENERAL TRANSCRIPTION FACTOR IIF SUBUNIT 1"/>
    <property type="match status" value="1"/>
</dbReference>
<feature type="region of interest" description="Disordered" evidence="8">
    <location>
        <begin position="293"/>
        <end position="321"/>
    </location>
</feature>
<dbReference type="PANTHER" id="PTHR13011">
    <property type="entry name" value="TFIIF-ALPHA"/>
    <property type="match status" value="1"/>
</dbReference>
<keyword evidence="5 7" id="KW-0804">Transcription</keyword>
<comment type="similarity">
    <text evidence="2 7">Belongs to the TFIIF alpha subunit family.</text>
</comment>
<evidence type="ECO:0000256" key="4">
    <source>
        <dbReference type="ARBA" id="ARBA00023125"/>
    </source>
</evidence>
<dbReference type="GO" id="GO:0001096">
    <property type="term" value="F:TFIIF-class transcription factor complex binding"/>
    <property type="evidence" value="ECO:0007669"/>
    <property type="project" value="TreeGrafter"/>
</dbReference>
<dbReference type="EMBL" id="OX365762">
    <property type="protein sequence ID" value="CAI4038872.1"/>
    <property type="molecule type" value="Genomic_DNA"/>
</dbReference>
<evidence type="ECO:0000256" key="6">
    <source>
        <dbReference type="ARBA" id="ARBA00023242"/>
    </source>
</evidence>
<evidence type="ECO:0000313" key="9">
    <source>
        <dbReference type="EMBL" id="CAI4038872.1"/>
    </source>
</evidence>
<feature type="region of interest" description="Disordered" evidence="8">
    <location>
        <begin position="466"/>
        <end position="526"/>
    </location>
</feature>
<keyword evidence="4 7" id="KW-0238">DNA-binding</keyword>
<feature type="compositionally biased region" description="Basic and acidic residues" evidence="8">
    <location>
        <begin position="482"/>
        <end position="495"/>
    </location>
</feature>
<dbReference type="GO" id="GO:0016251">
    <property type="term" value="F:RNA polymerase II general transcription initiation factor activity"/>
    <property type="evidence" value="ECO:0007669"/>
    <property type="project" value="TreeGrafter"/>
</dbReference>
<feature type="compositionally biased region" description="Basic and acidic residues" evidence="8">
    <location>
        <begin position="559"/>
        <end position="578"/>
    </location>
</feature>
<organism evidence="9 10">
    <name type="scientific">Saccharomyces mikatae IFO 1815</name>
    <dbReference type="NCBI Taxonomy" id="226126"/>
    <lineage>
        <taxon>Eukaryota</taxon>
        <taxon>Fungi</taxon>
        <taxon>Dikarya</taxon>
        <taxon>Ascomycota</taxon>
        <taxon>Saccharomycotina</taxon>
        <taxon>Saccharomycetes</taxon>
        <taxon>Saccharomycetales</taxon>
        <taxon>Saccharomycetaceae</taxon>
        <taxon>Saccharomyces</taxon>
    </lineage>
</organism>
<dbReference type="GO" id="GO:0006367">
    <property type="term" value="P:transcription initiation at RNA polymerase II promoter"/>
    <property type="evidence" value="ECO:0007669"/>
    <property type="project" value="InterPro"/>
</dbReference>
<feature type="region of interest" description="Disordered" evidence="8">
    <location>
        <begin position="1"/>
        <end position="66"/>
    </location>
</feature>
<keyword evidence="3 7" id="KW-0805">Transcription regulation</keyword>
<dbReference type="RefSeq" id="XP_056081987.1">
    <property type="nucleotide sequence ID" value="XM_056222280.1"/>
</dbReference>
<protein>
    <recommendedName>
        <fullName evidence="7">Transcription initiation factor IIF subunit alpha</fullName>
    </recommendedName>
</protein>
<dbReference type="InterPro" id="IPR011039">
    <property type="entry name" value="TFIIF_interaction"/>
</dbReference>
<dbReference type="Proteomes" id="UP001161438">
    <property type="component" value="Chromosome 6"/>
</dbReference>
<dbReference type="GO" id="GO:0032968">
    <property type="term" value="P:positive regulation of transcription elongation by RNA polymerase II"/>
    <property type="evidence" value="ECO:0007669"/>
    <property type="project" value="InterPro"/>
</dbReference>
<dbReference type="AlphaFoldDB" id="A0AA35J0E9"/>
<accession>A0AA35J0E9</accession>